<gene>
    <name evidence="1" type="ORF">EDD66_104147</name>
</gene>
<evidence type="ECO:0000313" key="2">
    <source>
        <dbReference type="Proteomes" id="UP000273083"/>
    </source>
</evidence>
<reference evidence="1 2" key="1">
    <citation type="submission" date="2018-11" db="EMBL/GenBank/DDBJ databases">
        <title>Genomic Encyclopedia of Type Strains, Phase IV (KMG-IV): sequencing the most valuable type-strain genomes for metagenomic binning, comparative biology and taxonomic classification.</title>
        <authorList>
            <person name="Goeker M."/>
        </authorList>
    </citation>
    <scope>NUCLEOTIDE SEQUENCE [LARGE SCALE GENOMIC DNA]</scope>
    <source>
        <strain evidence="1 2">DSM 26537</strain>
    </source>
</reference>
<name>A0A3N1XQZ2_9FIRM</name>
<dbReference type="Proteomes" id="UP000273083">
    <property type="component" value="Unassembled WGS sequence"/>
</dbReference>
<keyword evidence="2" id="KW-1185">Reference proteome</keyword>
<sequence>MIKKNEKHPLNLFYMSPNNVMVKDLKEVIDKGGKLVQVWEELRVLQIELPNGNTVDFESMKPEFKDPSDGAFIKNRNINSLYAVTVEEEDFNEVKSSLYKIIEELGGFFCTDSDDFKPIYQMEDLNS</sequence>
<dbReference type="AlphaFoldDB" id="A0A3N1XQZ2"/>
<proteinExistence type="predicted"/>
<evidence type="ECO:0000313" key="1">
    <source>
        <dbReference type="EMBL" id="ROR28561.1"/>
    </source>
</evidence>
<protein>
    <submittedName>
        <fullName evidence="1">Uncharacterized protein</fullName>
    </submittedName>
</protein>
<organism evidence="1 2">
    <name type="scientific">Mobilisporobacter senegalensis</name>
    <dbReference type="NCBI Taxonomy" id="1329262"/>
    <lineage>
        <taxon>Bacteria</taxon>
        <taxon>Bacillati</taxon>
        <taxon>Bacillota</taxon>
        <taxon>Clostridia</taxon>
        <taxon>Lachnospirales</taxon>
        <taxon>Lachnospiraceae</taxon>
        <taxon>Mobilisporobacter</taxon>
    </lineage>
</organism>
<comment type="caution">
    <text evidence="1">The sequence shown here is derived from an EMBL/GenBank/DDBJ whole genome shotgun (WGS) entry which is preliminary data.</text>
</comment>
<dbReference type="OrthoDB" id="2053647at2"/>
<dbReference type="RefSeq" id="WP_123609062.1">
    <property type="nucleotide sequence ID" value="NZ_RJVG01000004.1"/>
</dbReference>
<accession>A0A3N1XQZ2</accession>
<dbReference type="EMBL" id="RJVG01000004">
    <property type="protein sequence ID" value="ROR28561.1"/>
    <property type="molecule type" value="Genomic_DNA"/>
</dbReference>